<accession>A0A6G3WJV2</accession>
<feature type="non-terminal residue" evidence="1">
    <location>
        <position position="1"/>
    </location>
</feature>
<dbReference type="EMBL" id="JAAGMN010000483">
    <property type="protein sequence ID" value="NEE05734.1"/>
    <property type="molecule type" value="Genomic_DNA"/>
</dbReference>
<gene>
    <name evidence="1" type="ORF">G3M58_04725</name>
</gene>
<organism evidence="1">
    <name type="scientific">Streptomyces sp. SID7499</name>
    <dbReference type="NCBI Taxonomy" id="2706086"/>
    <lineage>
        <taxon>Bacteria</taxon>
        <taxon>Bacillati</taxon>
        <taxon>Actinomycetota</taxon>
        <taxon>Actinomycetes</taxon>
        <taxon>Kitasatosporales</taxon>
        <taxon>Streptomycetaceae</taxon>
        <taxon>Streptomyces</taxon>
    </lineage>
</organism>
<dbReference type="AlphaFoldDB" id="A0A6G3WJV2"/>
<evidence type="ECO:0000313" key="1">
    <source>
        <dbReference type="EMBL" id="NEE05734.1"/>
    </source>
</evidence>
<proteinExistence type="predicted"/>
<reference evidence="1" key="1">
    <citation type="submission" date="2020-01" db="EMBL/GenBank/DDBJ databases">
        <title>Insect and environment-associated Actinomycetes.</title>
        <authorList>
            <person name="Currrie C."/>
            <person name="Chevrette M."/>
            <person name="Carlson C."/>
            <person name="Stubbendieck R."/>
            <person name="Wendt-Pienkowski E."/>
        </authorList>
    </citation>
    <scope>NUCLEOTIDE SEQUENCE</scope>
    <source>
        <strain evidence="1">SID7499</strain>
    </source>
</reference>
<sequence length="98" mass="10651">PQVGTAKGDQLVRRLVGEGLAPSCRAVTSREFGGDEVLVVQSVLASWALGTFRPIEADVYDREAYRASTGKAWKQFTALSPEQRRSRVAEVREAALGC</sequence>
<comment type="caution">
    <text evidence="1">The sequence shown here is derived from an EMBL/GenBank/DDBJ whole genome shotgun (WGS) entry which is preliminary data.</text>
</comment>
<feature type="non-terminal residue" evidence="1">
    <location>
        <position position="98"/>
    </location>
</feature>
<protein>
    <submittedName>
        <fullName evidence="1">Uncharacterized protein</fullName>
    </submittedName>
</protein>
<name>A0A6G3WJV2_9ACTN</name>